<name>A0A3N4ZA75_9MICO</name>
<dbReference type="AlphaFoldDB" id="A0A3N4ZA75"/>
<dbReference type="Proteomes" id="UP000280726">
    <property type="component" value="Unassembled WGS sequence"/>
</dbReference>
<dbReference type="OrthoDB" id="9775082at2"/>
<keyword evidence="1" id="KW-0560">Oxidoreductase</keyword>
<dbReference type="Pfam" id="PF00296">
    <property type="entry name" value="Bac_luciferase"/>
    <property type="match status" value="1"/>
</dbReference>
<dbReference type="PANTHER" id="PTHR43244">
    <property type="match status" value="1"/>
</dbReference>
<dbReference type="InterPro" id="IPR050564">
    <property type="entry name" value="F420-G6PD/mer"/>
</dbReference>
<dbReference type="InterPro" id="IPR011251">
    <property type="entry name" value="Luciferase-like_dom"/>
</dbReference>
<dbReference type="RefSeq" id="WP_123919317.1">
    <property type="nucleotide sequence ID" value="NZ_RKRA01000001.1"/>
</dbReference>
<sequence>MPDYGHEMRGGAFITPSARDAAGTVRLAMTAEDAGLDVVAFQDHPYQPAFLDAWTLLSWVGARTSRVHLMPDVANLPLRPPAVLARSAASLDLLTGGRVELGLGAGAFWDAIVAMGGSRLSPGDAVDALAEAIDVIHELWDPTRRLVRAGGVHHHLDGAKPGPAPAHPVPIWIGAVRPRMLRLTGRLGDGWVPSSAYLPPSDLAAPNAVIDDAARAAGREPSDVRRLYNIGGDFSPGAGFLRGPAPVWAEQLAEVALTHGTSTFIVAADTDDDIRRFGHEVMPDLRERVAAERSTR</sequence>
<keyword evidence="4" id="KW-1185">Reference proteome</keyword>
<dbReference type="Gene3D" id="3.20.20.30">
    <property type="entry name" value="Luciferase-like domain"/>
    <property type="match status" value="1"/>
</dbReference>
<evidence type="ECO:0000256" key="1">
    <source>
        <dbReference type="ARBA" id="ARBA00023002"/>
    </source>
</evidence>
<protein>
    <submittedName>
        <fullName evidence="3">Luciferase-like monooxygenase</fullName>
    </submittedName>
</protein>
<dbReference type="GO" id="GO:0016705">
    <property type="term" value="F:oxidoreductase activity, acting on paired donors, with incorporation or reduction of molecular oxygen"/>
    <property type="evidence" value="ECO:0007669"/>
    <property type="project" value="InterPro"/>
</dbReference>
<accession>A0A3N4ZA75</accession>
<feature type="domain" description="Luciferase-like" evidence="2">
    <location>
        <begin position="16"/>
        <end position="227"/>
    </location>
</feature>
<proteinExistence type="predicted"/>
<dbReference type="EMBL" id="RKRA01000001">
    <property type="protein sequence ID" value="RPF28826.1"/>
    <property type="molecule type" value="Genomic_DNA"/>
</dbReference>
<gene>
    <name evidence="3" type="ORF">EDD32_3372</name>
</gene>
<dbReference type="SUPFAM" id="SSF51679">
    <property type="entry name" value="Bacterial luciferase-like"/>
    <property type="match status" value="1"/>
</dbReference>
<dbReference type="GO" id="GO:0004497">
    <property type="term" value="F:monooxygenase activity"/>
    <property type="evidence" value="ECO:0007669"/>
    <property type="project" value="UniProtKB-KW"/>
</dbReference>
<evidence type="ECO:0000313" key="3">
    <source>
        <dbReference type="EMBL" id="RPF28826.1"/>
    </source>
</evidence>
<organism evidence="3 4">
    <name type="scientific">Georgenia muralis</name>
    <dbReference type="NCBI Taxonomy" id="154117"/>
    <lineage>
        <taxon>Bacteria</taxon>
        <taxon>Bacillati</taxon>
        <taxon>Actinomycetota</taxon>
        <taxon>Actinomycetes</taxon>
        <taxon>Micrococcales</taxon>
        <taxon>Bogoriellaceae</taxon>
        <taxon>Georgenia</taxon>
    </lineage>
</organism>
<comment type="caution">
    <text evidence="3">The sequence shown here is derived from an EMBL/GenBank/DDBJ whole genome shotgun (WGS) entry which is preliminary data.</text>
</comment>
<dbReference type="PANTHER" id="PTHR43244:SF1">
    <property type="entry name" value="5,10-METHYLENETETRAHYDROMETHANOPTERIN REDUCTASE"/>
    <property type="match status" value="1"/>
</dbReference>
<evidence type="ECO:0000259" key="2">
    <source>
        <dbReference type="Pfam" id="PF00296"/>
    </source>
</evidence>
<keyword evidence="3" id="KW-0503">Monooxygenase</keyword>
<evidence type="ECO:0000313" key="4">
    <source>
        <dbReference type="Proteomes" id="UP000280726"/>
    </source>
</evidence>
<dbReference type="CDD" id="cd01097">
    <property type="entry name" value="Tetrahydromethanopterin_reductase"/>
    <property type="match status" value="1"/>
</dbReference>
<reference evidence="3 4" key="1">
    <citation type="submission" date="2018-11" db="EMBL/GenBank/DDBJ databases">
        <title>Sequencing the genomes of 1000 actinobacteria strains.</title>
        <authorList>
            <person name="Klenk H.-P."/>
        </authorList>
    </citation>
    <scope>NUCLEOTIDE SEQUENCE [LARGE SCALE GENOMIC DNA]</scope>
    <source>
        <strain evidence="3 4">DSM 14418</strain>
    </source>
</reference>
<dbReference type="InterPro" id="IPR036661">
    <property type="entry name" value="Luciferase-like_sf"/>
</dbReference>